<organism evidence="2 3">
    <name type="scientific">Imshaugia aleurites</name>
    <dbReference type="NCBI Taxonomy" id="172621"/>
    <lineage>
        <taxon>Eukaryota</taxon>
        <taxon>Fungi</taxon>
        <taxon>Dikarya</taxon>
        <taxon>Ascomycota</taxon>
        <taxon>Pezizomycotina</taxon>
        <taxon>Lecanoromycetes</taxon>
        <taxon>OSLEUM clade</taxon>
        <taxon>Lecanoromycetidae</taxon>
        <taxon>Lecanorales</taxon>
        <taxon>Lecanorineae</taxon>
        <taxon>Parmeliaceae</taxon>
        <taxon>Imshaugia</taxon>
    </lineage>
</organism>
<feature type="compositionally biased region" description="Low complexity" evidence="1">
    <location>
        <begin position="64"/>
        <end position="88"/>
    </location>
</feature>
<comment type="caution">
    <text evidence="2">The sequence shown here is derived from an EMBL/GenBank/DDBJ whole genome shotgun (WGS) entry which is preliminary data.</text>
</comment>
<dbReference type="OrthoDB" id="6512771at2759"/>
<protein>
    <submittedName>
        <fullName evidence="2">Uncharacterized protein</fullName>
    </submittedName>
</protein>
<reference evidence="2" key="1">
    <citation type="submission" date="2021-03" db="EMBL/GenBank/DDBJ databases">
        <authorList>
            <person name="Tagirdzhanova G."/>
        </authorList>
    </citation>
    <scope>NUCLEOTIDE SEQUENCE</scope>
</reference>
<feature type="compositionally biased region" description="Basic residues" evidence="1">
    <location>
        <begin position="96"/>
        <end position="105"/>
    </location>
</feature>
<feature type="region of interest" description="Disordered" evidence="1">
    <location>
        <begin position="1"/>
        <end position="165"/>
    </location>
</feature>
<sequence length="364" mass="38880">MASVDSAPVAQLPNPTPQRRRPRRGGHNPPAQRGGQNLGSVTQIPETNGSTTRAFNNPALALRPASVAPSPNPSSAEPSSAEASANENGHLGNARGRGRSRRGRGRGTGGGGEVRGVRGPAGASGTDANGQSYGHHGLHNGHNQGTTPGSGRQFGGALTQEEPTSPQTVFTLQADAPEFHPGQQHQQRLVNPRGGKAARTNHRQPQIKAPRARRQSIPKSTAPDIATRTHEDIASGIYECPICTNEVARNSKVWSCKTCWTLRGEMTTETFRLQDNGDVLAAICPKTFCPLLTRVGARRKRTLNQSLAYRLIRVVKLVATIGFFQSNALIPASYYVMPVHVLLVHISVPSRVAFAARSRPRGDA</sequence>
<proteinExistence type="predicted"/>
<feature type="region of interest" description="Disordered" evidence="1">
    <location>
        <begin position="180"/>
        <end position="223"/>
    </location>
</feature>
<keyword evidence="3" id="KW-1185">Reference proteome</keyword>
<gene>
    <name evidence="2" type="ORF">IMSHALPRED_010161</name>
</gene>
<evidence type="ECO:0000256" key="1">
    <source>
        <dbReference type="SAM" id="MobiDB-lite"/>
    </source>
</evidence>
<name>A0A8H3IP80_9LECA</name>
<evidence type="ECO:0000313" key="3">
    <source>
        <dbReference type="Proteomes" id="UP000664534"/>
    </source>
</evidence>
<dbReference type="AlphaFoldDB" id="A0A8H3IP80"/>
<dbReference type="EMBL" id="CAJPDT010000082">
    <property type="protein sequence ID" value="CAF9935257.1"/>
    <property type="molecule type" value="Genomic_DNA"/>
</dbReference>
<feature type="compositionally biased region" description="Polar residues" evidence="1">
    <location>
        <begin position="34"/>
        <end position="55"/>
    </location>
</feature>
<dbReference type="Proteomes" id="UP000664534">
    <property type="component" value="Unassembled WGS sequence"/>
</dbReference>
<evidence type="ECO:0000313" key="2">
    <source>
        <dbReference type="EMBL" id="CAF9935257.1"/>
    </source>
</evidence>
<accession>A0A8H3IP80</accession>